<dbReference type="EMBL" id="JZSH01000058">
    <property type="protein sequence ID" value="KJF78297.1"/>
    <property type="molecule type" value="Genomic_DNA"/>
</dbReference>
<evidence type="ECO:0000313" key="1">
    <source>
        <dbReference type="EMBL" id="KJF78297.1"/>
    </source>
</evidence>
<name>A0A0D8L8X0_MORMO</name>
<sequence length="63" mass="7123">MLYMQNSMDRGFTPIVIPQDNMTISACVTNDSWYEIRLTNSGKTFNVMNRKGGVLVTMVFVSV</sequence>
<accession>A0A0D8L8X0</accession>
<organism evidence="1 2">
    <name type="scientific">Morganella morganii</name>
    <name type="common">Proteus morganii</name>
    <dbReference type="NCBI Taxonomy" id="582"/>
    <lineage>
        <taxon>Bacteria</taxon>
        <taxon>Pseudomonadati</taxon>
        <taxon>Pseudomonadota</taxon>
        <taxon>Gammaproteobacteria</taxon>
        <taxon>Enterobacterales</taxon>
        <taxon>Morganellaceae</taxon>
        <taxon>Morganella</taxon>
    </lineage>
</organism>
<gene>
    <name evidence="1" type="ORF">UA45_07125</name>
</gene>
<dbReference type="AlphaFoldDB" id="A0A0D8L8X0"/>
<reference evidence="1 2" key="1">
    <citation type="submission" date="2015-02" db="EMBL/GenBank/DDBJ databases">
        <title>Whole genome shotgun sequencing of cultured foodborne pathogen.</title>
        <authorList>
            <person name="Timme R."/>
            <person name="Allard M.W."/>
            <person name="Strain E."/>
            <person name="Evans P.S."/>
            <person name="Brown E."/>
        </authorList>
    </citation>
    <scope>NUCLEOTIDE SEQUENCE [LARGE SCALE GENOMIC DNA]</scope>
    <source>
        <strain evidence="1 2">GCSL-TSO-24</strain>
    </source>
</reference>
<proteinExistence type="predicted"/>
<comment type="caution">
    <text evidence="1">The sequence shown here is derived from an EMBL/GenBank/DDBJ whole genome shotgun (WGS) entry which is preliminary data.</text>
</comment>
<protein>
    <submittedName>
        <fullName evidence="1">Uncharacterized protein</fullName>
    </submittedName>
</protein>
<dbReference type="Proteomes" id="UP000032582">
    <property type="component" value="Unassembled WGS sequence"/>
</dbReference>
<evidence type="ECO:0000313" key="2">
    <source>
        <dbReference type="Proteomes" id="UP000032582"/>
    </source>
</evidence>